<feature type="region of interest" description="Disordered" evidence="1">
    <location>
        <begin position="1"/>
        <end position="55"/>
    </location>
</feature>
<feature type="compositionally biased region" description="Polar residues" evidence="1">
    <location>
        <begin position="189"/>
        <end position="205"/>
    </location>
</feature>
<feature type="compositionally biased region" description="Low complexity" evidence="1">
    <location>
        <begin position="141"/>
        <end position="152"/>
    </location>
</feature>
<evidence type="ECO:0000313" key="3">
    <source>
        <dbReference type="Proteomes" id="UP001642406"/>
    </source>
</evidence>
<accession>A0ABP0BT68</accession>
<gene>
    <name evidence="2" type="ORF">SBRCBS47491_005030</name>
</gene>
<keyword evidence="3" id="KW-1185">Reference proteome</keyword>
<name>A0ABP0BT68_9PEZI</name>
<feature type="compositionally biased region" description="Low complexity" evidence="1">
    <location>
        <begin position="1"/>
        <end position="40"/>
    </location>
</feature>
<evidence type="ECO:0000256" key="1">
    <source>
        <dbReference type="SAM" id="MobiDB-lite"/>
    </source>
</evidence>
<protein>
    <submittedName>
        <fullName evidence="2">Uncharacterized protein</fullName>
    </submittedName>
</protein>
<organism evidence="2 3">
    <name type="scientific">Sporothrix bragantina</name>
    <dbReference type="NCBI Taxonomy" id="671064"/>
    <lineage>
        <taxon>Eukaryota</taxon>
        <taxon>Fungi</taxon>
        <taxon>Dikarya</taxon>
        <taxon>Ascomycota</taxon>
        <taxon>Pezizomycotina</taxon>
        <taxon>Sordariomycetes</taxon>
        <taxon>Sordariomycetidae</taxon>
        <taxon>Ophiostomatales</taxon>
        <taxon>Ophiostomataceae</taxon>
        <taxon>Sporothrix</taxon>
    </lineage>
</organism>
<dbReference type="Proteomes" id="UP001642406">
    <property type="component" value="Unassembled WGS sequence"/>
</dbReference>
<feature type="region of interest" description="Disordered" evidence="1">
    <location>
        <begin position="106"/>
        <end position="266"/>
    </location>
</feature>
<sequence>MGANQSHSSSSSSSHSSSRPTRSSRSALSSSSGPTLSRSGAIRHRTAPMPAPGSGREFLILHQQLVQMVQEETYKPTRVDLDIFGDSHNYFNAGYNDGERYVTHATTEHPGFFPPTRPHKSSSSCRQPGQSAWIREPVEVRQSQSRQSQSRQPRPPGTTGLSLSRTHAVRSSTSPTARAGSRRDAMLRASSSASHRPTPTASRTPANLPLRSPGRPSPPRSSRPSPLLIPTSGMVSFHEMGIAAPTSPLPPTRRRDHSDSRFRKVI</sequence>
<dbReference type="EMBL" id="CAWUHC010000041">
    <property type="protein sequence ID" value="CAK7222927.1"/>
    <property type="molecule type" value="Genomic_DNA"/>
</dbReference>
<proteinExistence type="predicted"/>
<comment type="caution">
    <text evidence="2">The sequence shown here is derived from an EMBL/GenBank/DDBJ whole genome shotgun (WGS) entry which is preliminary data.</text>
</comment>
<evidence type="ECO:0000313" key="2">
    <source>
        <dbReference type="EMBL" id="CAK7222927.1"/>
    </source>
</evidence>
<feature type="compositionally biased region" description="Polar residues" evidence="1">
    <location>
        <begin position="121"/>
        <end position="130"/>
    </location>
</feature>
<feature type="compositionally biased region" description="Polar residues" evidence="1">
    <location>
        <begin position="159"/>
        <end position="176"/>
    </location>
</feature>
<feature type="compositionally biased region" description="Basic and acidic residues" evidence="1">
    <location>
        <begin position="256"/>
        <end position="266"/>
    </location>
</feature>
<reference evidence="2 3" key="1">
    <citation type="submission" date="2024-01" db="EMBL/GenBank/DDBJ databases">
        <authorList>
            <person name="Allen C."/>
            <person name="Tagirdzhanova G."/>
        </authorList>
    </citation>
    <scope>NUCLEOTIDE SEQUENCE [LARGE SCALE GENOMIC DNA]</scope>
</reference>